<protein>
    <submittedName>
        <fullName evidence="2">ATP-dependent exonuclease V, alpha subunit</fullName>
    </submittedName>
</protein>
<dbReference type="InterPro" id="IPR014862">
    <property type="entry name" value="TrwC"/>
</dbReference>
<evidence type="ECO:0000313" key="2">
    <source>
        <dbReference type="EMBL" id="AFS52829.1"/>
    </source>
</evidence>
<keyword evidence="2" id="KW-0540">Nuclease</keyword>
<dbReference type="HOGENOM" id="CLU_001748_0_1_0"/>
<evidence type="ECO:0000259" key="1">
    <source>
        <dbReference type="Pfam" id="PF08751"/>
    </source>
</evidence>
<sequence>MHGVFLNITRNSDGDYQAMTNDRMFEYQRLAQEVYHAGLSARLARLGYALEPGMYGEPQLKGITREQIEYFSGRAAQIEDFLQKKWGINRKTATPEQKQAAWEMTRKAKKARDLDGLQARWREEAREIGLNEVFPGKKVNDLSPEKRLDIARDSLKFAIEHHTERESAVKEGELIRTALQDGRGKITIGDIYKVMKEVTSSGELIRQVDDLAGSRQNLVTSREALEREKRILSFEKSGRNKVEPVMNPLQAENTLNAIQEREGLTLNAEQRAAARMILTTDNRYSGINGYAGTGKTTMLKPAIESLQNGAAFSALTNAGYRVIGLGPQHSAVHALKDAGIIESRTLQSWLADRRAGKDLTGKTVVVIDEAGLTSARDLESAMKRIEKAGARAILVGDSKQYESVAAGPAFAMLQKAGMETVYVTEMQRQRNAPEHIREAARLSIDSPEKALEKLSIREIRDPQERFKALSEEYLKSQDPKETLVLTGTHEARKSVNENVREALNLKGKGREFIRFETGDFTEAQKKRINSYEPGQEILFGKAYRLMGVKVGEVGKVASVDKEDGTVRLKMEDGRNVTMTPRKLSGKDHEIGQRETIELSLGDRIRITGNSLRLDGVTNGMRGEVVDVSGSRIMIRFDSGLEYGILVGKTPLEIDHGYAQTGHSAQGLGAQTVILDLPSNSQTLNRRSFYTNLTRTKNQVKAFTDDREKLAGAVKREKDKTMAHDVEKAQAVERKPWEKARKIEPELEI</sequence>
<name>J9Z8S4_LEPFM</name>
<dbReference type="InterPro" id="IPR027417">
    <property type="entry name" value="P-loop_NTPase"/>
</dbReference>
<dbReference type="PANTHER" id="PTHR43788">
    <property type="entry name" value="DNA2/NAM7 HELICASE FAMILY MEMBER"/>
    <property type="match status" value="1"/>
</dbReference>
<dbReference type="SUPFAM" id="SSF52540">
    <property type="entry name" value="P-loop containing nucleoside triphosphate hydrolases"/>
    <property type="match status" value="2"/>
</dbReference>
<dbReference type="GO" id="GO:0004527">
    <property type="term" value="F:exonuclease activity"/>
    <property type="evidence" value="ECO:0007669"/>
    <property type="project" value="UniProtKB-KW"/>
</dbReference>
<evidence type="ECO:0000313" key="3">
    <source>
        <dbReference type="Proteomes" id="UP000006177"/>
    </source>
</evidence>
<dbReference type="PATRIC" id="fig|1048260.3.peg.634"/>
<gene>
    <name evidence="2" type="primary">trwC</name>
    <name evidence="2" type="ordered locus">LFML04_0593</name>
</gene>
<dbReference type="SUPFAM" id="SSF55464">
    <property type="entry name" value="Origin of replication-binding domain, RBD-like"/>
    <property type="match status" value="1"/>
</dbReference>
<proteinExistence type="predicted"/>
<accession>J9Z8S4</accession>
<keyword evidence="2" id="KW-0269">Exonuclease</keyword>
<dbReference type="KEGG" id="lfi:LFML04_0593"/>
<reference evidence="2 3" key="1">
    <citation type="journal article" date="2011" name="J. Microbiol.">
        <title>Complete genome of Leptospirillum ferriphilum ML-04 provides insight into its physiology and environmental adaptation.</title>
        <authorList>
            <person name="Mi S."/>
            <person name="Song J."/>
            <person name="Lin J."/>
            <person name="Che Y."/>
            <person name="Zheng H."/>
            <person name="Lin J."/>
        </authorList>
    </citation>
    <scope>NUCLEOTIDE SEQUENCE [LARGE SCALE GENOMIC DNA]</scope>
    <source>
        <strain evidence="2 3">ML-04</strain>
    </source>
</reference>
<dbReference type="STRING" id="1048260.LFML04_0593"/>
<organism evidence="2 3">
    <name type="scientific">Leptospirillum ferriphilum (strain ML-04)</name>
    <dbReference type="NCBI Taxonomy" id="1048260"/>
    <lineage>
        <taxon>Bacteria</taxon>
        <taxon>Pseudomonadati</taxon>
        <taxon>Nitrospirota</taxon>
        <taxon>Nitrospiria</taxon>
        <taxon>Nitrospirales</taxon>
        <taxon>Nitrospiraceae</taxon>
        <taxon>Leptospirillum</taxon>
    </lineage>
</organism>
<dbReference type="Gene3D" id="2.30.30.940">
    <property type="match status" value="1"/>
</dbReference>
<dbReference type="CDD" id="cd18809">
    <property type="entry name" value="SF1_C_RecD"/>
    <property type="match status" value="1"/>
</dbReference>
<dbReference type="CDD" id="cd17933">
    <property type="entry name" value="DEXSc_RecD-like"/>
    <property type="match status" value="1"/>
</dbReference>
<dbReference type="EMBL" id="CP002919">
    <property type="protein sequence ID" value="AFS52829.1"/>
    <property type="molecule type" value="Genomic_DNA"/>
</dbReference>
<dbReference type="Pfam" id="PF13604">
    <property type="entry name" value="AAA_30"/>
    <property type="match status" value="1"/>
</dbReference>
<dbReference type="Proteomes" id="UP000006177">
    <property type="component" value="Chromosome"/>
</dbReference>
<dbReference type="Gene3D" id="3.40.50.300">
    <property type="entry name" value="P-loop containing nucleotide triphosphate hydrolases"/>
    <property type="match status" value="2"/>
</dbReference>
<keyword evidence="2" id="KW-0378">Hydrolase</keyword>
<dbReference type="Pfam" id="PF08751">
    <property type="entry name" value="TrwC"/>
    <property type="match status" value="1"/>
</dbReference>
<dbReference type="AlphaFoldDB" id="J9Z8S4"/>
<feature type="domain" description="TrwC relaxase" evidence="1">
    <location>
        <begin position="1"/>
        <end position="127"/>
    </location>
</feature>
<dbReference type="InterPro" id="IPR050534">
    <property type="entry name" value="Coronavir_polyprotein_1ab"/>
</dbReference>